<dbReference type="EMBL" id="JAYWIO010000005">
    <property type="protein sequence ID" value="KAK7259699.1"/>
    <property type="molecule type" value="Genomic_DNA"/>
</dbReference>
<protein>
    <submittedName>
        <fullName evidence="2">Uncharacterized protein</fullName>
    </submittedName>
</protein>
<organism evidence="2 3">
    <name type="scientific">Crotalaria pallida</name>
    <name type="common">Smooth rattlebox</name>
    <name type="synonym">Crotalaria striata</name>
    <dbReference type="NCBI Taxonomy" id="3830"/>
    <lineage>
        <taxon>Eukaryota</taxon>
        <taxon>Viridiplantae</taxon>
        <taxon>Streptophyta</taxon>
        <taxon>Embryophyta</taxon>
        <taxon>Tracheophyta</taxon>
        <taxon>Spermatophyta</taxon>
        <taxon>Magnoliopsida</taxon>
        <taxon>eudicotyledons</taxon>
        <taxon>Gunneridae</taxon>
        <taxon>Pentapetalae</taxon>
        <taxon>rosids</taxon>
        <taxon>fabids</taxon>
        <taxon>Fabales</taxon>
        <taxon>Fabaceae</taxon>
        <taxon>Papilionoideae</taxon>
        <taxon>50 kb inversion clade</taxon>
        <taxon>genistoids sensu lato</taxon>
        <taxon>core genistoids</taxon>
        <taxon>Crotalarieae</taxon>
        <taxon>Crotalaria</taxon>
    </lineage>
</organism>
<proteinExistence type="predicted"/>
<accession>A0AAN9EM78</accession>
<evidence type="ECO:0000256" key="1">
    <source>
        <dbReference type="SAM" id="MobiDB-lite"/>
    </source>
</evidence>
<sequence>MIRVRCRSSGEEDTKGIRDTQLEIAFGEDNDGETLRSLEYFSRRNESHSSPGLEPFVKTAVKLAWSRSCTPVCFRLGWVDDRGDVDVPVLEDREDVGSLVQPDNDERIDDAEEYPELEGVPVEDGDED</sequence>
<evidence type="ECO:0000313" key="3">
    <source>
        <dbReference type="Proteomes" id="UP001372338"/>
    </source>
</evidence>
<feature type="compositionally biased region" description="Acidic residues" evidence="1">
    <location>
        <begin position="106"/>
        <end position="128"/>
    </location>
</feature>
<reference evidence="2 3" key="1">
    <citation type="submission" date="2024-01" db="EMBL/GenBank/DDBJ databases">
        <title>The genomes of 5 underutilized Papilionoideae crops provide insights into root nodulation and disease resistanc.</title>
        <authorList>
            <person name="Yuan L."/>
        </authorList>
    </citation>
    <scope>NUCLEOTIDE SEQUENCE [LARGE SCALE GENOMIC DNA]</scope>
    <source>
        <strain evidence="2">ZHUSHIDOU_FW_LH</strain>
        <tissue evidence="2">Leaf</tissue>
    </source>
</reference>
<comment type="caution">
    <text evidence="2">The sequence shown here is derived from an EMBL/GenBank/DDBJ whole genome shotgun (WGS) entry which is preliminary data.</text>
</comment>
<dbReference type="Proteomes" id="UP001372338">
    <property type="component" value="Unassembled WGS sequence"/>
</dbReference>
<gene>
    <name evidence="2" type="ORF">RIF29_25312</name>
</gene>
<name>A0AAN9EM78_CROPI</name>
<keyword evidence="3" id="KW-1185">Reference proteome</keyword>
<evidence type="ECO:0000313" key="2">
    <source>
        <dbReference type="EMBL" id="KAK7259699.1"/>
    </source>
</evidence>
<dbReference type="AlphaFoldDB" id="A0AAN9EM78"/>
<feature type="region of interest" description="Disordered" evidence="1">
    <location>
        <begin position="93"/>
        <end position="128"/>
    </location>
</feature>